<feature type="region of interest" description="Disordered" evidence="1">
    <location>
        <begin position="373"/>
        <end position="401"/>
    </location>
</feature>
<feature type="compositionally biased region" description="Basic and acidic residues" evidence="1">
    <location>
        <begin position="145"/>
        <end position="155"/>
    </location>
</feature>
<evidence type="ECO:0000313" key="3">
    <source>
        <dbReference type="Proteomes" id="UP000287651"/>
    </source>
</evidence>
<reference evidence="2 3" key="1">
    <citation type="journal article" date="2014" name="Agronomy (Basel)">
        <title>A Draft Genome Sequence for Ensete ventricosum, the Drought-Tolerant Tree Against Hunger.</title>
        <authorList>
            <person name="Harrison J."/>
            <person name="Moore K.A."/>
            <person name="Paszkiewicz K."/>
            <person name="Jones T."/>
            <person name="Grant M."/>
            <person name="Ambacheew D."/>
            <person name="Muzemil S."/>
            <person name="Studholme D.J."/>
        </authorList>
    </citation>
    <scope>NUCLEOTIDE SEQUENCE [LARGE SCALE GENOMIC DNA]</scope>
</reference>
<feature type="compositionally biased region" description="Low complexity" evidence="1">
    <location>
        <begin position="219"/>
        <end position="241"/>
    </location>
</feature>
<organism evidence="2 3">
    <name type="scientific">Ensete ventricosum</name>
    <name type="common">Abyssinian banana</name>
    <name type="synonym">Musa ensete</name>
    <dbReference type="NCBI Taxonomy" id="4639"/>
    <lineage>
        <taxon>Eukaryota</taxon>
        <taxon>Viridiplantae</taxon>
        <taxon>Streptophyta</taxon>
        <taxon>Embryophyta</taxon>
        <taxon>Tracheophyta</taxon>
        <taxon>Spermatophyta</taxon>
        <taxon>Magnoliopsida</taxon>
        <taxon>Liliopsida</taxon>
        <taxon>Zingiberales</taxon>
        <taxon>Musaceae</taxon>
        <taxon>Ensete</taxon>
    </lineage>
</organism>
<feature type="region of interest" description="Disordered" evidence="1">
    <location>
        <begin position="300"/>
        <end position="351"/>
    </location>
</feature>
<feature type="region of interest" description="Disordered" evidence="1">
    <location>
        <begin position="136"/>
        <end position="167"/>
    </location>
</feature>
<dbReference type="AlphaFoldDB" id="A0A426X851"/>
<feature type="compositionally biased region" description="Basic and acidic residues" evidence="1">
    <location>
        <begin position="388"/>
        <end position="401"/>
    </location>
</feature>
<feature type="compositionally biased region" description="Basic and acidic residues" evidence="1">
    <location>
        <begin position="242"/>
        <end position="251"/>
    </location>
</feature>
<dbReference type="Proteomes" id="UP000287651">
    <property type="component" value="Unassembled WGS sequence"/>
</dbReference>
<evidence type="ECO:0000313" key="2">
    <source>
        <dbReference type="EMBL" id="RRT35657.1"/>
    </source>
</evidence>
<feature type="compositionally biased region" description="Pro residues" evidence="1">
    <location>
        <begin position="332"/>
        <end position="344"/>
    </location>
</feature>
<gene>
    <name evidence="2" type="ORF">B296_00034635</name>
</gene>
<name>A0A426X851_ENSVE</name>
<feature type="region of interest" description="Disordered" evidence="1">
    <location>
        <begin position="218"/>
        <end position="288"/>
    </location>
</feature>
<protein>
    <submittedName>
        <fullName evidence="2">Uncharacterized protein</fullName>
    </submittedName>
</protein>
<comment type="caution">
    <text evidence="2">The sequence shown here is derived from an EMBL/GenBank/DDBJ whole genome shotgun (WGS) entry which is preliminary data.</text>
</comment>
<accession>A0A426X851</accession>
<evidence type="ECO:0000256" key="1">
    <source>
        <dbReference type="SAM" id="MobiDB-lite"/>
    </source>
</evidence>
<proteinExistence type="predicted"/>
<dbReference type="EMBL" id="AMZH03024695">
    <property type="protein sequence ID" value="RRT35657.1"/>
    <property type="molecule type" value="Genomic_DNA"/>
</dbReference>
<sequence length="401" mass="44348">MDPWEEIKHLISDSRAPIPILHGTECIVSQILPWLLLVVYQESRWALENFKKQGGQNSRLSPRQMLPYQAAPSMPFPTVAGATAAAGRCKYQEWFLEKAAINFTSLISASVSSRMTVPSTTKTHKAMTHLERMKEGRVAYPPQPQRRDPASERGIKSRGKRKECRFGSVQYQPKKPVWLQTVSRTRLMSRPFSVLPTPSNTEVAMLFPRARARARARARYSWGGSHSSSASSPSSRSGKGPSEPDRSDRDQAGTSTGADDDDDTRCRPRDTGWEAVGSQHASTKASERLLTYRSSHRWDRALRRPGSRSSSSAAAWKPGQTSSSAMSGRSEAPPPGWPLQPPPQKWADAAKSRSAPCLLSLVITASPVPPASAECTWRTQTGPTDGEVPPHGRERGWHRYI</sequence>